<accession>A0AA88H6M2</accession>
<dbReference type="Proteomes" id="UP001187531">
    <property type="component" value="Unassembled WGS sequence"/>
</dbReference>
<comment type="caution">
    <text evidence="1">The sequence shown here is derived from an EMBL/GenBank/DDBJ whole genome shotgun (WGS) entry which is preliminary data.</text>
</comment>
<protein>
    <submittedName>
        <fullName evidence="1">Uncharacterized protein</fullName>
    </submittedName>
</protein>
<organism evidence="1 2">
    <name type="scientific">Artemia franciscana</name>
    <name type="common">Brine shrimp</name>
    <name type="synonym">Artemia sanfranciscana</name>
    <dbReference type="NCBI Taxonomy" id="6661"/>
    <lineage>
        <taxon>Eukaryota</taxon>
        <taxon>Metazoa</taxon>
        <taxon>Ecdysozoa</taxon>
        <taxon>Arthropoda</taxon>
        <taxon>Crustacea</taxon>
        <taxon>Branchiopoda</taxon>
        <taxon>Anostraca</taxon>
        <taxon>Artemiidae</taxon>
        <taxon>Artemia</taxon>
    </lineage>
</organism>
<reference evidence="1" key="1">
    <citation type="submission" date="2023-07" db="EMBL/GenBank/DDBJ databases">
        <title>Chromosome-level genome assembly of Artemia franciscana.</title>
        <authorList>
            <person name="Jo E."/>
        </authorList>
    </citation>
    <scope>NUCLEOTIDE SEQUENCE</scope>
    <source>
        <tissue evidence="1">Whole body</tissue>
    </source>
</reference>
<sequence>MSMDLTESELVTSSALTLEPTMSQNELIAIVGTELVLRIVVEVNEAHFFGGFADGTLAVSHNERLAADVRYVDVERATKECSLTVVELESKRGVDL</sequence>
<proteinExistence type="predicted"/>
<dbReference type="EMBL" id="JAVRJZ010000021">
    <property type="protein sequence ID" value="KAK2704464.1"/>
    <property type="molecule type" value="Genomic_DNA"/>
</dbReference>
<evidence type="ECO:0000313" key="1">
    <source>
        <dbReference type="EMBL" id="KAK2704464.1"/>
    </source>
</evidence>
<evidence type="ECO:0000313" key="2">
    <source>
        <dbReference type="Proteomes" id="UP001187531"/>
    </source>
</evidence>
<dbReference type="AlphaFoldDB" id="A0AA88H6M2"/>
<gene>
    <name evidence="1" type="ORF">QYM36_016760</name>
</gene>
<name>A0AA88H6M2_ARTSF</name>
<keyword evidence="2" id="KW-1185">Reference proteome</keyword>